<comment type="similarity">
    <text evidence="2">In the N-terminal section; belongs to the transposase 2 family.</text>
</comment>
<dbReference type="PANTHER" id="PTHR30405">
    <property type="entry name" value="TRANSPOSASE"/>
    <property type="match status" value="1"/>
</dbReference>
<evidence type="ECO:0000256" key="2">
    <source>
        <dbReference type="ARBA" id="ARBA00011044"/>
    </source>
</evidence>
<dbReference type="GO" id="GO:0032196">
    <property type="term" value="P:transposition"/>
    <property type="evidence" value="ECO:0007669"/>
    <property type="project" value="UniProtKB-KW"/>
</dbReference>
<dbReference type="GO" id="GO:0046872">
    <property type="term" value="F:metal ion binding"/>
    <property type="evidence" value="ECO:0007669"/>
    <property type="project" value="UniProtKB-KW"/>
</dbReference>
<organism evidence="11">
    <name type="scientific">Siphoviridae sp. ctnpt50</name>
    <dbReference type="NCBI Taxonomy" id="2827941"/>
    <lineage>
        <taxon>Viruses</taxon>
        <taxon>Duplodnaviria</taxon>
        <taxon>Heunggongvirae</taxon>
        <taxon>Uroviricota</taxon>
        <taxon>Caudoviricetes</taxon>
    </lineage>
</organism>
<keyword evidence="7" id="KW-0233">DNA recombination</keyword>
<dbReference type="GO" id="GO:0003677">
    <property type="term" value="F:DNA binding"/>
    <property type="evidence" value="ECO:0007669"/>
    <property type="project" value="UniProtKB-KW"/>
</dbReference>
<dbReference type="EMBL" id="BK032577">
    <property type="protein sequence ID" value="DAF48932.1"/>
    <property type="molecule type" value="Genomic_DNA"/>
</dbReference>
<sequence>MKILKSYKYRIYPNKEQEILIQKTFGCCRFVYNQTLAYRIELYQTQEKSLSRFDCEEYMIYNLKTNYEWLLEPDKFALSSAIENLDNAYQKFFKEHSGFPRFKSCHNHRKSYTTKITNNNIEVSFEKSQIKLPKLRWIKARLHREFVGKIKRATISQNTSGRYFVSVLVEQEYVPLPTTGSAVGLDLGIKDLVIASDGKKYANPKILTKYEKRLAREQRRLAHKQKDSHNREKQRIKVARIYEKIHNIRLDYLHKTSNEIISENQVIVSEDLAVSNMMKNHKLAKSIGDCGWYELTRQLEYKAKWNERQYIKIGRFVPSSQICNCCGYRNKETKDLSVREWVCSSCGIKHDRDTNAAKNILDEGLKLLKTS</sequence>
<dbReference type="InterPro" id="IPR021027">
    <property type="entry name" value="Transposase_put_HTH"/>
</dbReference>
<reference evidence="11" key="1">
    <citation type="journal article" date="2021" name="Proc. Natl. Acad. Sci. U.S.A.">
        <title>A Catalog of Tens of Thousands of Viruses from Human Metagenomes Reveals Hidden Associations with Chronic Diseases.</title>
        <authorList>
            <person name="Tisza M.J."/>
            <person name="Buck C.B."/>
        </authorList>
    </citation>
    <scope>NUCLEOTIDE SEQUENCE</scope>
    <source>
        <strain evidence="11">Ctnpt50</strain>
    </source>
</reference>
<dbReference type="Pfam" id="PF07282">
    <property type="entry name" value="Cas12f1-like_TNB"/>
    <property type="match status" value="1"/>
</dbReference>
<dbReference type="InterPro" id="IPR053522">
    <property type="entry name" value="RNA-guided_endonuclease_TnpB"/>
</dbReference>
<keyword evidence="6" id="KW-0238">DNA-binding</keyword>
<feature type="domain" description="Probable transposase IS891/IS1136/IS1341" evidence="8">
    <location>
        <begin position="167"/>
        <end position="280"/>
    </location>
</feature>
<keyword evidence="5" id="KW-0862">Zinc</keyword>
<keyword evidence="11" id="KW-0378">Hydrolase</keyword>
<dbReference type="InterPro" id="IPR001959">
    <property type="entry name" value="Transposase"/>
</dbReference>
<proteinExistence type="inferred from homology"/>
<dbReference type="NCBIfam" id="NF038281">
    <property type="entry name" value="IS200_TnpB"/>
    <property type="match status" value="1"/>
</dbReference>
<evidence type="ECO:0000256" key="4">
    <source>
        <dbReference type="ARBA" id="ARBA00022723"/>
    </source>
</evidence>
<evidence type="ECO:0000256" key="7">
    <source>
        <dbReference type="ARBA" id="ARBA00023172"/>
    </source>
</evidence>
<feature type="domain" description="Transposase putative helix-turn-helix" evidence="10">
    <location>
        <begin position="1"/>
        <end position="48"/>
    </location>
</feature>
<evidence type="ECO:0000256" key="3">
    <source>
        <dbReference type="ARBA" id="ARBA00022578"/>
    </source>
</evidence>
<keyword evidence="11" id="KW-0255">Endonuclease</keyword>
<feature type="domain" description="Cas12f1-like TNB" evidence="9">
    <location>
        <begin position="292"/>
        <end position="360"/>
    </location>
</feature>
<dbReference type="NCBIfam" id="TIGR01766">
    <property type="entry name" value="IS200/IS605 family accessory protein TnpB-like domain"/>
    <property type="match status" value="1"/>
</dbReference>
<evidence type="ECO:0000259" key="10">
    <source>
        <dbReference type="Pfam" id="PF12323"/>
    </source>
</evidence>
<name>A0A8S5SD21_9CAUD</name>
<dbReference type="InterPro" id="IPR010095">
    <property type="entry name" value="Cas12f1-like_TNB"/>
</dbReference>
<evidence type="ECO:0000259" key="8">
    <source>
        <dbReference type="Pfam" id="PF01385"/>
    </source>
</evidence>
<dbReference type="Pfam" id="PF01385">
    <property type="entry name" value="OrfB_IS605"/>
    <property type="match status" value="1"/>
</dbReference>
<protein>
    <submittedName>
        <fullName evidence="11">Endonuclease</fullName>
    </submittedName>
</protein>
<keyword evidence="3" id="KW-0815">Transposition</keyword>
<dbReference type="GO" id="GO:0006310">
    <property type="term" value="P:DNA recombination"/>
    <property type="evidence" value="ECO:0007669"/>
    <property type="project" value="UniProtKB-KW"/>
</dbReference>
<comment type="similarity">
    <text evidence="1">In the C-terminal section; belongs to the transposase 35 family.</text>
</comment>
<keyword evidence="11" id="KW-0540">Nuclease</keyword>
<dbReference type="PANTHER" id="PTHR30405:SF25">
    <property type="entry name" value="RNA-GUIDED DNA ENDONUCLEASE INSQ-RELATED"/>
    <property type="match status" value="1"/>
</dbReference>
<dbReference type="GO" id="GO:0004519">
    <property type="term" value="F:endonuclease activity"/>
    <property type="evidence" value="ECO:0007669"/>
    <property type="project" value="UniProtKB-KW"/>
</dbReference>
<evidence type="ECO:0000259" key="9">
    <source>
        <dbReference type="Pfam" id="PF07282"/>
    </source>
</evidence>
<evidence type="ECO:0000256" key="6">
    <source>
        <dbReference type="ARBA" id="ARBA00023125"/>
    </source>
</evidence>
<keyword evidence="4" id="KW-0479">Metal-binding</keyword>
<dbReference type="NCBIfam" id="NF040570">
    <property type="entry name" value="guided_TnpB"/>
    <property type="match status" value="1"/>
</dbReference>
<dbReference type="InterPro" id="IPR051399">
    <property type="entry name" value="RNA-guided_DNA_endo/Transpos"/>
</dbReference>
<evidence type="ECO:0000256" key="1">
    <source>
        <dbReference type="ARBA" id="ARBA00008761"/>
    </source>
</evidence>
<dbReference type="Pfam" id="PF12323">
    <property type="entry name" value="HTH_OrfB_IS605"/>
    <property type="match status" value="1"/>
</dbReference>
<evidence type="ECO:0000256" key="5">
    <source>
        <dbReference type="ARBA" id="ARBA00022833"/>
    </source>
</evidence>
<accession>A0A8S5SD21</accession>
<evidence type="ECO:0000313" key="11">
    <source>
        <dbReference type="EMBL" id="DAF48932.1"/>
    </source>
</evidence>